<dbReference type="PROSITE" id="PS50977">
    <property type="entry name" value="HTH_TETR_2"/>
    <property type="match status" value="1"/>
</dbReference>
<keyword evidence="2 4" id="KW-0238">DNA-binding</keyword>
<dbReference type="EMBL" id="JASZYV010000001">
    <property type="protein sequence ID" value="MDM0044043.1"/>
    <property type="molecule type" value="Genomic_DNA"/>
</dbReference>
<evidence type="ECO:0000259" key="5">
    <source>
        <dbReference type="PROSITE" id="PS50977"/>
    </source>
</evidence>
<organism evidence="6 7">
    <name type="scientific">Variovorax dokdonensis</name>
    <dbReference type="NCBI Taxonomy" id="344883"/>
    <lineage>
        <taxon>Bacteria</taxon>
        <taxon>Pseudomonadati</taxon>
        <taxon>Pseudomonadota</taxon>
        <taxon>Betaproteobacteria</taxon>
        <taxon>Burkholderiales</taxon>
        <taxon>Comamonadaceae</taxon>
        <taxon>Variovorax</taxon>
    </lineage>
</organism>
<evidence type="ECO:0000313" key="7">
    <source>
        <dbReference type="Proteomes" id="UP001174908"/>
    </source>
</evidence>
<dbReference type="InterPro" id="IPR001647">
    <property type="entry name" value="HTH_TetR"/>
</dbReference>
<evidence type="ECO:0000256" key="1">
    <source>
        <dbReference type="ARBA" id="ARBA00023015"/>
    </source>
</evidence>
<keyword evidence="7" id="KW-1185">Reference proteome</keyword>
<evidence type="ECO:0000256" key="2">
    <source>
        <dbReference type="ARBA" id="ARBA00023125"/>
    </source>
</evidence>
<proteinExistence type="predicted"/>
<dbReference type="SUPFAM" id="SSF46689">
    <property type="entry name" value="Homeodomain-like"/>
    <property type="match status" value="1"/>
</dbReference>
<reference evidence="6" key="1">
    <citation type="submission" date="2023-06" db="EMBL/GenBank/DDBJ databases">
        <authorList>
            <person name="Jiang Y."/>
            <person name="Liu Q."/>
        </authorList>
    </citation>
    <scope>NUCLEOTIDE SEQUENCE</scope>
    <source>
        <strain evidence="6">CGMCC 1.12089</strain>
    </source>
</reference>
<name>A0ABT7N7Y6_9BURK</name>
<protein>
    <submittedName>
        <fullName evidence="6">Helix-turn-helix domain-containing protein</fullName>
    </submittedName>
</protein>
<sequence length="235" mass="26066">MPALRYQPTPPPVPPDRGVRASTFKLLLDTAMQLIQTEGRIPSVAEVAVRSGVSRATAYRYFASRSALVTAVIDASLGPVRQLAPDERDGRARVDALFRKTFRRFKEFEPQLRAAAQLALEQWALDRAGLLEEEPYRRGHRIRILEHAIAPLAPQLPADVRDRLHKALSVVYGIEPYVILKDIWGLQDRDVERTALWMADALIDAALRDAAAATAKAAAAALERPKRPAVARRPA</sequence>
<feature type="domain" description="HTH tetR-type" evidence="5">
    <location>
        <begin position="21"/>
        <end position="80"/>
    </location>
</feature>
<keyword evidence="1" id="KW-0805">Transcription regulation</keyword>
<feature type="DNA-binding region" description="H-T-H motif" evidence="4">
    <location>
        <begin position="43"/>
        <end position="62"/>
    </location>
</feature>
<dbReference type="PRINTS" id="PR00455">
    <property type="entry name" value="HTHTETR"/>
</dbReference>
<dbReference type="PANTHER" id="PTHR30055:SF234">
    <property type="entry name" value="HTH-TYPE TRANSCRIPTIONAL REGULATOR BETI"/>
    <property type="match status" value="1"/>
</dbReference>
<evidence type="ECO:0000256" key="3">
    <source>
        <dbReference type="ARBA" id="ARBA00023163"/>
    </source>
</evidence>
<dbReference type="Pfam" id="PF00440">
    <property type="entry name" value="TetR_N"/>
    <property type="match status" value="1"/>
</dbReference>
<gene>
    <name evidence="6" type="ORF">QTH91_06085</name>
</gene>
<dbReference type="RefSeq" id="WP_286659108.1">
    <property type="nucleotide sequence ID" value="NZ_JASZYV010000001.1"/>
</dbReference>
<comment type="caution">
    <text evidence="6">The sequence shown here is derived from an EMBL/GenBank/DDBJ whole genome shotgun (WGS) entry which is preliminary data.</text>
</comment>
<dbReference type="InterPro" id="IPR050109">
    <property type="entry name" value="HTH-type_TetR-like_transc_reg"/>
</dbReference>
<dbReference type="Proteomes" id="UP001174908">
    <property type="component" value="Unassembled WGS sequence"/>
</dbReference>
<accession>A0ABT7N7Y6</accession>
<dbReference type="PANTHER" id="PTHR30055">
    <property type="entry name" value="HTH-TYPE TRANSCRIPTIONAL REGULATOR RUTR"/>
    <property type="match status" value="1"/>
</dbReference>
<dbReference type="Gene3D" id="1.10.357.10">
    <property type="entry name" value="Tetracycline Repressor, domain 2"/>
    <property type="match status" value="1"/>
</dbReference>
<evidence type="ECO:0000256" key="4">
    <source>
        <dbReference type="PROSITE-ProRule" id="PRU00335"/>
    </source>
</evidence>
<evidence type="ECO:0000313" key="6">
    <source>
        <dbReference type="EMBL" id="MDM0044043.1"/>
    </source>
</evidence>
<dbReference type="InterPro" id="IPR009057">
    <property type="entry name" value="Homeodomain-like_sf"/>
</dbReference>
<keyword evidence="3" id="KW-0804">Transcription</keyword>